<evidence type="ECO:0000313" key="2">
    <source>
        <dbReference type="EMBL" id="NAS24993.1"/>
    </source>
</evidence>
<keyword evidence="3" id="KW-1185">Reference proteome</keyword>
<gene>
    <name evidence="2" type="ORF">GT755_25325</name>
</gene>
<dbReference type="EMBL" id="WXEW01000007">
    <property type="protein sequence ID" value="NAS24993.1"/>
    <property type="molecule type" value="Genomic_DNA"/>
</dbReference>
<keyword evidence="1" id="KW-1133">Transmembrane helix</keyword>
<accession>A0A7C9N9I7</accession>
<dbReference type="RefSeq" id="WP_161482098.1">
    <property type="nucleotide sequence ID" value="NZ_WXEW01000007.1"/>
</dbReference>
<proteinExistence type="predicted"/>
<keyword evidence="1" id="KW-0472">Membrane</keyword>
<feature type="transmembrane region" description="Helical" evidence="1">
    <location>
        <begin position="61"/>
        <end position="79"/>
    </location>
</feature>
<name>A0A7C9N9I7_9ACTN</name>
<reference evidence="2 3" key="1">
    <citation type="submission" date="2020-01" db="EMBL/GenBank/DDBJ databases">
        <title>Herbidospora sp. NEAU-GS84 nov., a novel actinomycete isolated from soil.</title>
        <authorList>
            <person name="Han L."/>
        </authorList>
    </citation>
    <scope>NUCLEOTIDE SEQUENCE [LARGE SCALE GENOMIC DNA]</scope>
    <source>
        <strain evidence="2 3">NEAU-GS84</strain>
    </source>
</reference>
<comment type="caution">
    <text evidence="2">The sequence shown here is derived from an EMBL/GenBank/DDBJ whole genome shotgun (WGS) entry which is preliminary data.</text>
</comment>
<evidence type="ECO:0000256" key="1">
    <source>
        <dbReference type="SAM" id="Phobius"/>
    </source>
</evidence>
<dbReference type="Proteomes" id="UP000479526">
    <property type="component" value="Unassembled WGS sequence"/>
</dbReference>
<evidence type="ECO:0000313" key="3">
    <source>
        <dbReference type="Proteomes" id="UP000479526"/>
    </source>
</evidence>
<organism evidence="2 3">
    <name type="scientific">Herbidospora solisilvae</name>
    <dbReference type="NCBI Taxonomy" id="2696284"/>
    <lineage>
        <taxon>Bacteria</taxon>
        <taxon>Bacillati</taxon>
        <taxon>Actinomycetota</taxon>
        <taxon>Actinomycetes</taxon>
        <taxon>Streptosporangiales</taxon>
        <taxon>Streptosporangiaceae</taxon>
        <taxon>Herbidospora</taxon>
    </lineage>
</organism>
<sequence length="90" mass="9579">MLWIGRLAAAVLLLGGLAAAFYDNPYGWDGHSTLTCGGAFFFPPAYSGELNPDCPARLWEMRFGSVALLVAGASIAWVTRTLSRRGEAAS</sequence>
<dbReference type="AlphaFoldDB" id="A0A7C9N9I7"/>
<keyword evidence="1" id="KW-0812">Transmembrane</keyword>
<protein>
    <submittedName>
        <fullName evidence="2">Uncharacterized protein</fullName>
    </submittedName>
</protein>